<evidence type="ECO:0000313" key="1">
    <source>
        <dbReference type="EMBL" id="ABW31777.1"/>
    </source>
</evidence>
<dbReference type="KEGG" id="amr:AM1_B0051"/>
<dbReference type="AlphaFoldDB" id="A8ZM08"/>
<dbReference type="SUPFAM" id="SSF53098">
    <property type="entry name" value="Ribonuclease H-like"/>
    <property type="match status" value="1"/>
</dbReference>
<geneLocation type="plasmid" evidence="1 2">
    <name>pREB2</name>
</geneLocation>
<reference evidence="1 2" key="1">
    <citation type="journal article" date="2008" name="Proc. Natl. Acad. Sci. U.S.A.">
        <title>Niche adaptation and genome expansion in the chlorophyll d-producing cyanobacterium Acaryochloris marina.</title>
        <authorList>
            <person name="Swingley W.D."/>
            <person name="Chen M."/>
            <person name="Cheung P.C."/>
            <person name="Conrad A.L."/>
            <person name="Dejesa L.C."/>
            <person name="Hao J."/>
            <person name="Honchak B.M."/>
            <person name="Karbach L.E."/>
            <person name="Kurdoglu A."/>
            <person name="Lahiri S."/>
            <person name="Mastrian S.D."/>
            <person name="Miyashita H."/>
            <person name="Page L."/>
            <person name="Ramakrishna P."/>
            <person name="Satoh S."/>
            <person name="Sattley W.M."/>
            <person name="Shimada Y."/>
            <person name="Taylor H.L."/>
            <person name="Tomo T."/>
            <person name="Tsuchiya T."/>
            <person name="Wang Z.T."/>
            <person name="Raymond J."/>
            <person name="Mimuro M."/>
            <person name="Blankenship R.E."/>
            <person name="Touchman J.W."/>
        </authorList>
    </citation>
    <scope>NUCLEOTIDE SEQUENCE [LARGE SCALE GENOMIC DNA]</scope>
    <source>
        <strain evidence="2">MBIC 11017</strain>
        <plasmid evidence="2">Plasmid pREB2</plasmid>
    </source>
</reference>
<gene>
    <name evidence="1" type="ordered locus">AM1_B0051</name>
</gene>
<proteinExistence type="predicted"/>
<dbReference type="HOGENOM" id="CLU_100189_0_0_3"/>
<protein>
    <recommendedName>
        <fullName evidence="3">Transposase IS4-like domain-containing protein</fullName>
    </recommendedName>
</protein>
<dbReference type="EMBL" id="CP000839">
    <property type="protein sequence ID" value="ABW31777.1"/>
    <property type="molecule type" value="Genomic_DNA"/>
</dbReference>
<dbReference type="RefSeq" id="WP_012166931.1">
    <property type="nucleotide sequence ID" value="NC_009927.1"/>
</dbReference>
<organism evidence="1 2">
    <name type="scientific">Acaryochloris marina (strain MBIC 11017)</name>
    <dbReference type="NCBI Taxonomy" id="329726"/>
    <lineage>
        <taxon>Bacteria</taxon>
        <taxon>Bacillati</taxon>
        <taxon>Cyanobacteriota</taxon>
        <taxon>Cyanophyceae</taxon>
        <taxon>Acaryochloridales</taxon>
        <taxon>Acaryochloridaceae</taxon>
        <taxon>Acaryochloris</taxon>
    </lineage>
</organism>
<keyword evidence="2" id="KW-1185">Reference proteome</keyword>
<accession>A8ZM08</accession>
<dbReference type="InterPro" id="IPR012337">
    <property type="entry name" value="RNaseH-like_sf"/>
</dbReference>
<sequence length="238" mass="27883">MRGYSQCAKSLYHNVKSQVVRSITQVIEASKKHWVSEIECSRNIFWEGKWQRVDGVAQQLKADHPESFRHKRVRCRNGKTREIWAFSKTVRLRKYGRKRLVIVHETEDLSDSPRFLLTDALHWDASRVFATWSYRWPCEIFHEFSKQLVGFESAQLRKEEAVKRHFCLSCVAQSILQDTSCSGRKSERLKFAQNDEPTVGQKLYSLTRESVQQLVEFVHVLFNQGQSVEQVMECIMPG</sequence>
<dbReference type="Proteomes" id="UP000000268">
    <property type="component" value="Plasmid pREB2"/>
</dbReference>
<keyword evidence="1" id="KW-0614">Plasmid</keyword>
<evidence type="ECO:0008006" key="3">
    <source>
        <dbReference type="Google" id="ProtNLM"/>
    </source>
</evidence>
<name>A8ZM08_ACAM1</name>
<evidence type="ECO:0000313" key="2">
    <source>
        <dbReference type="Proteomes" id="UP000000268"/>
    </source>
</evidence>